<evidence type="ECO:0000313" key="1">
    <source>
        <dbReference type="EMBL" id="EYC14429.1"/>
    </source>
</evidence>
<name>A0A016UGG7_9BILA</name>
<gene>
    <name evidence="1" type="primary">Acey_s0040.g198</name>
    <name evidence="1" type="ORF">Y032_0040g198</name>
</gene>
<reference evidence="2" key="1">
    <citation type="journal article" date="2015" name="Nat. Genet.">
        <title>The genome and transcriptome of the zoonotic hookworm Ancylostoma ceylanicum identify infection-specific gene families.</title>
        <authorList>
            <person name="Schwarz E.M."/>
            <person name="Hu Y."/>
            <person name="Antoshechkin I."/>
            <person name="Miller M.M."/>
            <person name="Sternberg P.W."/>
            <person name="Aroian R.V."/>
        </authorList>
    </citation>
    <scope>NUCLEOTIDE SEQUENCE</scope>
    <source>
        <strain evidence="2">HY135</strain>
    </source>
</reference>
<evidence type="ECO:0008006" key="3">
    <source>
        <dbReference type="Google" id="ProtNLM"/>
    </source>
</evidence>
<dbReference type="OrthoDB" id="408912at2759"/>
<organism evidence="1 2">
    <name type="scientific">Ancylostoma ceylanicum</name>
    <dbReference type="NCBI Taxonomy" id="53326"/>
    <lineage>
        <taxon>Eukaryota</taxon>
        <taxon>Metazoa</taxon>
        <taxon>Ecdysozoa</taxon>
        <taxon>Nematoda</taxon>
        <taxon>Chromadorea</taxon>
        <taxon>Rhabditida</taxon>
        <taxon>Rhabditina</taxon>
        <taxon>Rhabditomorpha</taxon>
        <taxon>Strongyloidea</taxon>
        <taxon>Ancylostomatidae</taxon>
        <taxon>Ancylostomatinae</taxon>
        <taxon>Ancylostoma</taxon>
    </lineage>
</organism>
<dbReference type="Pfam" id="PF03567">
    <property type="entry name" value="Sulfotransfer_2"/>
    <property type="match status" value="1"/>
</dbReference>
<accession>A0A016UGG7</accession>
<dbReference type="GO" id="GO:0047756">
    <property type="term" value="F:chondroitin 4-sulfotransferase activity"/>
    <property type="evidence" value="ECO:0007669"/>
    <property type="project" value="InterPro"/>
</dbReference>
<dbReference type="EMBL" id="JARK01001376">
    <property type="protein sequence ID" value="EYC14429.1"/>
    <property type="molecule type" value="Genomic_DNA"/>
</dbReference>
<keyword evidence="2" id="KW-1185">Reference proteome</keyword>
<dbReference type="GO" id="GO:0050650">
    <property type="term" value="P:chondroitin sulfate proteoglycan biosynthetic process"/>
    <property type="evidence" value="ECO:0007669"/>
    <property type="project" value="InterPro"/>
</dbReference>
<dbReference type="InterPro" id="IPR005331">
    <property type="entry name" value="Sulfotransferase"/>
</dbReference>
<dbReference type="Proteomes" id="UP000024635">
    <property type="component" value="Unassembled WGS sequence"/>
</dbReference>
<dbReference type="AlphaFoldDB" id="A0A016UGG7"/>
<proteinExistence type="predicted"/>
<dbReference type="InterPro" id="IPR007669">
    <property type="entry name" value="Chst-1-like"/>
</dbReference>
<dbReference type="PANTHER" id="PTHR22900">
    <property type="entry name" value="PROTEIN CBG14245-RELATED"/>
    <property type="match status" value="1"/>
</dbReference>
<dbReference type="GO" id="GO:1902884">
    <property type="term" value="P:positive regulation of response to oxidative stress"/>
    <property type="evidence" value="ECO:0007669"/>
    <property type="project" value="InterPro"/>
</dbReference>
<dbReference type="PANTHER" id="PTHR22900:SF5">
    <property type="entry name" value="PROTEIN CBG14245"/>
    <property type="match status" value="1"/>
</dbReference>
<sequence length="296" mass="33741">MTVSFSYGARLGGNMAQRASSTLRRFCPSERECELIAPFKRYSPQYTIAGWPMRISSCMIPKNMSTVLSAIFCLLFTGEMGNTNSTVTTMLQRKCAGRNELHSYSQIAKLAHGKRWMNFAMVRDPAERFLSGFMFMCSPNNPVKNDCEGCVGDVKCALKKTLEQSQQFANGDLSAQSYLLWHLGPQNWHCDLQHNIEKFKLIQYSPKKEEKLAADLLYVLEEGGVERSNIDLIIAQVSNGTTLHATNHLVRKKFYEMQMNDAQVHELLVKIFFWDYVIFKYPLPKLGESRGRIVHA</sequence>
<comment type="caution">
    <text evidence="1">The sequence shown here is derived from an EMBL/GenBank/DDBJ whole genome shotgun (WGS) entry which is preliminary data.</text>
</comment>
<protein>
    <recommendedName>
        <fullName evidence="3">Sulfotransferase domain-containing protein</fullName>
    </recommendedName>
</protein>
<evidence type="ECO:0000313" key="2">
    <source>
        <dbReference type="Proteomes" id="UP000024635"/>
    </source>
</evidence>
<dbReference type="GO" id="GO:0016020">
    <property type="term" value="C:membrane"/>
    <property type="evidence" value="ECO:0007669"/>
    <property type="project" value="InterPro"/>
</dbReference>